<evidence type="ECO:0000256" key="1">
    <source>
        <dbReference type="SAM" id="MobiDB-lite"/>
    </source>
</evidence>
<feature type="compositionally biased region" description="Gly residues" evidence="1">
    <location>
        <begin position="654"/>
        <end position="663"/>
    </location>
</feature>
<dbReference type="EMBL" id="MIGC01006913">
    <property type="protein sequence ID" value="PHJ15971.1"/>
    <property type="molecule type" value="Genomic_DNA"/>
</dbReference>
<feature type="region of interest" description="Disordered" evidence="1">
    <location>
        <begin position="275"/>
        <end position="357"/>
    </location>
</feature>
<name>A0A2C6JCP7_9APIC</name>
<protein>
    <submittedName>
        <fullName evidence="2">Uncharacterized protein</fullName>
    </submittedName>
</protein>
<dbReference type="GeneID" id="94433532"/>
<evidence type="ECO:0000313" key="2">
    <source>
        <dbReference type="EMBL" id="PHJ15971.1"/>
    </source>
</evidence>
<organism evidence="2 3">
    <name type="scientific">Cystoisospora suis</name>
    <dbReference type="NCBI Taxonomy" id="483139"/>
    <lineage>
        <taxon>Eukaryota</taxon>
        <taxon>Sar</taxon>
        <taxon>Alveolata</taxon>
        <taxon>Apicomplexa</taxon>
        <taxon>Conoidasida</taxon>
        <taxon>Coccidia</taxon>
        <taxon>Eucoccidiorida</taxon>
        <taxon>Eimeriorina</taxon>
        <taxon>Sarcocystidae</taxon>
        <taxon>Cystoisospora</taxon>
    </lineage>
</organism>
<dbReference type="AlphaFoldDB" id="A0A2C6JCP7"/>
<feature type="non-terminal residue" evidence="2">
    <location>
        <position position="685"/>
    </location>
</feature>
<feature type="compositionally biased region" description="Polar residues" evidence="1">
    <location>
        <begin position="419"/>
        <end position="433"/>
    </location>
</feature>
<feature type="compositionally biased region" description="Low complexity" evidence="1">
    <location>
        <begin position="323"/>
        <end position="348"/>
    </location>
</feature>
<feature type="compositionally biased region" description="Basic and acidic residues" evidence="1">
    <location>
        <begin position="545"/>
        <end position="558"/>
    </location>
</feature>
<reference evidence="2 3" key="1">
    <citation type="journal article" date="2017" name="Int. J. Parasitol.">
        <title>The genome of the protozoan parasite Cystoisospora suis and a reverse vaccinology approach to identify vaccine candidates.</title>
        <authorList>
            <person name="Palmieri N."/>
            <person name="Shrestha A."/>
            <person name="Ruttkowski B."/>
            <person name="Beck T."/>
            <person name="Vogl C."/>
            <person name="Tomley F."/>
            <person name="Blake D.P."/>
            <person name="Joachim A."/>
        </authorList>
    </citation>
    <scope>NUCLEOTIDE SEQUENCE [LARGE SCALE GENOMIC DNA]</scope>
    <source>
        <strain evidence="2 3">Wien I</strain>
    </source>
</reference>
<proteinExistence type="predicted"/>
<dbReference type="RefSeq" id="XP_067917703.1">
    <property type="nucleotide sequence ID" value="XM_068070321.1"/>
</dbReference>
<dbReference type="VEuPathDB" id="ToxoDB:CSUI_010216"/>
<feature type="compositionally biased region" description="Basic and acidic residues" evidence="1">
    <location>
        <begin position="638"/>
        <end position="653"/>
    </location>
</feature>
<feature type="region of interest" description="Disordered" evidence="1">
    <location>
        <begin position="234"/>
        <end position="258"/>
    </location>
</feature>
<feature type="compositionally biased region" description="Low complexity" evidence="1">
    <location>
        <begin position="289"/>
        <end position="301"/>
    </location>
</feature>
<feature type="region of interest" description="Disordered" evidence="1">
    <location>
        <begin position="409"/>
        <end position="685"/>
    </location>
</feature>
<gene>
    <name evidence="2" type="ORF">CSUI_010216</name>
</gene>
<dbReference type="Proteomes" id="UP000221165">
    <property type="component" value="Unassembled WGS sequence"/>
</dbReference>
<accession>A0A2C6JCP7</accession>
<keyword evidence="3" id="KW-1185">Reference proteome</keyword>
<feature type="compositionally biased region" description="Basic residues" evidence="1">
    <location>
        <begin position="27"/>
        <end position="43"/>
    </location>
</feature>
<comment type="caution">
    <text evidence="2">The sequence shown here is derived from an EMBL/GenBank/DDBJ whole genome shotgun (WGS) entry which is preliminary data.</text>
</comment>
<evidence type="ECO:0000313" key="3">
    <source>
        <dbReference type="Proteomes" id="UP000221165"/>
    </source>
</evidence>
<feature type="compositionally biased region" description="Basic and acidic residues" evidence="1">
    <location>
        <begin position="447"/>
        <end position="461"/>
    </location>
</feature>
<sequence>MAKKSAVRLTEAVEHSSAAPPDELQAKRIKRPQGHTTRSRRQKASGARRVSRAVRVGAMVAAAVASMTYALRCVMPRLASTENLRGWINVGGGMSRIRRLAAGEGDGPRMRRSGWRWAGGTTSAERVKCDSSSVEGIASLETPSYFSLPGPGGRPETQRGLGGDALTFFGQEFRLFGGPEGTEPWHFSGDHLPALEIDEVSPPAFLLESTSGSSTEAGSRAQASAFYEEYKGDSIAGRPGGLPGGEEESRLSGPQGTRHLSHLYGVQLPALDTVGNQPSASVLDHSSSRGVGAAPRVPAGGLHPTSGGRPSGGSLEAFPRYYPGPSTQGGAQTGGAQLAAGQAALTPPSAAEEVRPDPPPPVFGYFVFSPTDQPVPLFVPRSVFTRSMLASRQFGRSFIPPEVARVQQQLAESSRKTSPHLSSGSHSTVQFTAAPSLPSPSPSSEVASRDSRDQPTFRTPEDNPSTAGAGPAQRPTSAAKASIPRLAASQKIFPAQPAATGTARSGWLSNRVRAVQRRRQASPTFSSGLQPLRSPHTSAAGPDVGELREGAGGREPSEPRAAPAQFTKEVEQPDARSVSVFRQGRGNDEATRATVSGTDPGFFGGGGQSPGPSQKRQLRKEANGLRGADVRGQSSGQEGRDSTVSRGKGDVDGTGRGATGGDSTGAWSGKGRQASTSGGEGRGKA</sequence>
<feature type="region of interest" description="Disordered" evidence="1">
    <location>
        <begin position="1"/>
        <end position="50"/>
    </location>
</feature>